<name>A0ABP1HSX8_9EUKA</name>
<keyword evidence="2" id="KW-1185">Reference proteome</keyword>
<sequence>MNQIWSNLVQICQKNQENWGIPSSYLQLLGVYQNLPVVLRVTFAGKCQALIFTLVLAENAKKCSRKRVRLPQVGAVEGYLSRDFTVQSNQNLLNCFAILFKLPINSQQIEFEQLYIAANTICLTSFECYLYCQKFLTILSNIRFNSSLFKSIIELFYGSKKNEFNSQFNQCQEAIQTIHYLICQEAIQTIHYLI</sequence>
<accession>A0ABP1HSX8</accession>
<gene>
    <name evidence="1" type="ORF">HINF_LOCUS15970</name>
</gene>
<dbReference type="EMBL" id="CAXDID020000039">
    <property type="protein sequence ID" value="CAL5998936.1"/>
    <property type="molecule type" value="Genomic_DNA"/>
</dbReference>
<evidence type="ECO:0000313" key="2">
    <source>
        <dbReference type="Proteomes" id="UP001642409"/>
    </source>
</evidence>
<protein>
    <submittedName>
        <fullName evidence="1">Hypothetical_protein</fullName>
    </submittedName>
</protein>
<organism evidence="1 2">
    <name type="scientific">Hexamita inflata</name>
    <dbReference type="NCBI Taxonomy" id="28002"/>
    <lineage>
        <taxon>Eukaryota</taxon>
        <taxon>Metamonada</taxon>
        <taxon>Diplomonadida</taxon>
        <taxon>Hexamitidae</taxon>
        <taxon>Hexamitinae</taxon>
        <taxon>Hexamita</taxon>
    </lineage>
</organism>
<reference evidence="1 2" key="1">
    <citation type="submission" date="2024-07" db="EMBL/GenBank/DDBJ databases">
        <authorList>
            <person name="Akdeniz Z."/>
        </authorList>
    </citation>
    <scope>NUCLEOTIDE SEQUENCE [LARGE SCALE GENOMIC DNA]</scope>
</reference>
<evidence type="ECO:0000313" key="1">
    <source>
        <dbReference type="EMBL" id="CAL5998936.1"/>
    </source>
</evidence>
<comment type="caution">
    <text evidence="1">The sequence shown here is derived from an EMBL/GenBank/DDBJ whole genome shotgun (WGS) entry which is preliminary data.</text>
</comment>
<proteinExistence type="predicted"/>
<dbReference type="Proteomes" id="UP001642409">
    <property type="component" value="Unassembled WGS sequence"/>
</dbReference>